<dbReference type="SUPFAM" id="SSF51735">
    <property type="entry name" value="NAD(P)-binding Rossmann-fold domains"/>
    <property type="match status" value="1"/>
</dbReference>
<proteinExistence type="inferred from homology"/>
<dbReference type="Gene3D" id="3.40.50.720">
    <property type="entry name" value="NAD(P)-binding Rossmann-like Domain"/>
    <property type="match status" value="1"/>
</dbReference>
<dbReference type="EMBL" id="CP073767">
    <property type="protein sequence ID" value="UWZ59714.1"/>
    <property type="molecule type" value="Genomic_DNA"/>
</dbReference>
<dbReference type="Proteomes" id="UP001058003">
    <property type="component" value="Chromosome"/>
</dbReference>
<dbReference type="RefSeq" id="WP_033361955.1">
    <property type="nucleotide sequence ID" value="NZ_JAQQGQ010000007.1"/>
</dbReference>
<accession>A0A9Q9IP12</accession>
<feature type="domain" description="NAD-dependent epimerase/dehydratase" evidence="2">
    <location>
        <begin position="16"/>
        <end position="177"/>
    </location>
</feature>
<dbReference type="OrthoDB" id="3360397at2"/>
<protein>
    <submittedName>
        <fullName evidence="3">NAD-dependent epimerase/dehydratase family protein</fullName>
    </submittedName>
</protein>
<evidence type="ECO:0000313" key="4">
    <source>
        <dbReference type="Proteomes" id="UP001058003"/>
    </source>
</evidence>
<dbReference type="PANTHER" id="PTHR43000">
    <property type="entry name" value="DTDP-D-GLUCOSE 4,6-DEHYDRATASE-RELATED"/>
    <property type="match status" value="1"/>
</dbReference>
<evidence type="ECO:0000259" key="2">
    <source>
        <dbReference type="Pfam" id="PF01370"/>
    </source>
</evidence>
<organism evidence="3 4">
    <name type="scientific">Dactylosporangium aurantiacum</name>
    <dbReference type="NCBI Taxonomy" id="35754"/>
    <lineage>
        <taxon>Bacteria</taxon>
        <taxon>Bacillati</taxon>
        <taxon>Actinomycetota</taxon>
        <taxon>Actinomycetes</taxon>
        <taxon>Micromonosporales</taxon>
        <taxon>Micromonosporaceae</taxon>
        <taxon>Dactylosporangium</taxon>
    </lineage>
</organism>
<sequence length="252" mass="27407">MDIIGHGFIARSLQPIAHRHPDTVVFAAGVSSVGAVSEQQFAREADLLYPVLRGCAAHGRRVVYFSTSSASMYGGQGSTGRESDPVYPPDPYGRHKLALESVVAASGAEHLLLRLSHTIGAGQPPHQLLPALVRQITAGRLRVFRGAHRDLIDVADVVRIVDDLLTAGVVNEVVNVATGVGVPVEEVLDHVERRLRPGRPVTREYVDRPGTHDVSIEKLRRLIPGVDRLRFGPDYFRAVIDRYLDATLGVPS</sequence>
<name>A0A9Q9IP12_9ACTN</name>
<dbReference type="AlphaFoldDB" id="A0A9Q9IP12"/>
<keyword evidence="4" id="KW-1185">Reference proteome</keyword>
<dbReference type="Pfam" id="PF01370">
    <property type="entry name" value="Epimerase"/>
    <property type="match status" value="1"/>
</dbReference>
<gene>
    <name evidence="3" type="ORF">Daura_23755</name>
</gene>
<dbReference type="KEGG" id="daur:Daura_23755"/>
<comment type="similarity">
    <text evidence="1">Belongs to the NAD(P)-dependent epimerase/dehydratase family.</text>
</comment>
<evidence type="ECO:0000256" key="1">
    <source>
        <dbReference type="ARBA" id="ARBA00007637"/>
    </source>
</evidence>
<evidence type="ECO:0000313" key="3">
    <source>
        <dbReference type="EMBL" id="UWZ59714.1"/>
    </source>
</evidence>
<reference evidence="3" key="1">
    <citation type="submission" date="2021-04" db="EMBL/GenBank/DDBJ databases">
        <title>Dactylosporangium aurantiacum NRRL B-8018 full assembly.</title>
        <authorList>
            <person name="Hartkoorn R.C."/>
            <person name="Beaudoing E."/>
            <person name="Hot D."/>
        </authorList>
    </citation>
    <scope>NUCLEOTIDE SEQUENCE</scope>
    <source>
        <strain evidence="3">NRRL B-8018</strain>
    </source>
</reference>
<dbReference type="InterPro" id="IPR036291">
    <property type="entry name" value="NAD(P)-bd_dom_sf"/>
</dbReference>
<dbReference type="InterPro" id="IPR001509">
    <property type="entry name" value="Epimerase_deHydtase"/>
</dbReference>